<dbReference type="Proteomes" id="UP000324832">
    <property type="component" value="Unassembled WGS sequence"/>
</dbReference>
<protein>
    <recommendedName>
        <fullName evidence="5">Dolichol phosphate-mannose biosynthesis regulatory protein</fullName>
    </recommendedName>
</protein>
<sequence length="64" mass="7047">MAVLWVILLFVSTWVSSVKCLPIGPAPQVYPHESGLYLLPALALVVAAGLIFGCTWCYRHKDCK</sequence>
<keyword evidence="2" id="KW-0732">Signal</keyword>
<evidence type="ECO:0000313" key="4">
    <source>
        <dbReference type="Proteomes" id="UP000324832"/>
    </source>
</evidence>
<keyword evidence="4" id="KW-1185">Reference proteome</keyword>
<dbReference type="EMBL" id="FZQP02004000">
    <property type="protein sequence ID" value="VVC99195.1"/>
    <property type="molecule type" value="Genomic_DNA"/>
</dbReference>
<feature type="transmembrane region" description="Helical" evidence="1">
    <location>
        <begin position="36"/>
        <end position="58"/>
    </location>
</feature>
<evidence type="ECO:0000313" key="3">
    <source>
        <dbReference type="EMBL" id="VVC99195.1"/>
    </source>
</evidence>
<accession>A0A5E4QQN6</accession>
<evidence type="ECO:0000256" key="2">
    <source>
        <dbReference type="SAM" id="SignalP"/>
    </source>
</evidence>
<keyword evidence="1" id="KW-1133">Transmembrane helix</keyword>
<dbReference type="AlphaFoldDB" id="A0A5E4QQN6"/>
<reference evidence="3 4" key="1">
    <citation type="submission" date="2017-07" db="EMBL/GenBank/DDBJ databases">
        <authorList>
            <person name="Talla V."/>
            <person name="Backstrom N."/>
        </authorList>
    </citation>
    <scope>NUCLEOTIDE SEQUENCE [LARGE SCALE GENOMIC DNA]</scope>
</reference>
<proteinExistence type="predicted"/>
<feature type="signal peptide" evidence="2">
    <location>
        <begin position="1"/>
        <end position="20"/>
    </location>
</feature>
<keyword evidence="1" id="KW-0812">Transmembrane</keyword>
<keyword evidence="1" id="KW-0472">Membrane</keyword>
<feature type="chain" id="PRO_5022846196" description="Dolichol phosphate-mannose biosynthesis regulatory protein" evidence="2">
    <location>
        <begin position="21"/>
        <end position="64"/>
    </location>
</feature>
<name>A0A5E4QQN6_9NEOP</name>
<evidence type="ECO:0008006" key="5">
    <source>
        <dbReference type="Google" id="ProtNLM"/>
    </source>
</evidence>
<gene>
    <name evidence="3" type="ORF">LSINAPIS_LOCUS10120</name>
</gene>
<evidence type="ECO:0000256" key="1">
    <source>
        <dbReference type="SAM" id="Phobius"/>
    </source>
</evidence>
<feature type="non-terminal residue" evidence="3">
    <location>
        <position position="64"/>
    </location>
</feature>
<organism evidence="3 4">
    <name type="scientific">Leptidea sinapis</name>
    <dbReference type="NCBI Taxonomy" id="189913"/>
    <lineage>
        <taxon>Eukaryota</taxon>
        <taxon>Metazoa</taxon>
        <taxon>Ecdysozoa</taxon>
        <taxon>Arthropoda</taxon>
        <taxon>Hexapoda</taxon>
        <taxon>Insecta</taxon>
        <taxon>Pterygota</taxon>
        <taxon>Neoptera</taxon>
        <taxon>Endopterygota</taxon>
        <taxon>Lepidoptera</taxon>
        <taxon>Glossata</taxon>
        <taxon>Ditrysia</taxon>
        <taxon>Papilionoidea</taxon>
        <taxon>Pieridae</taxon>
        <taxon>Dismorphiinae</taxon>
        <taxon>Leptidea</taxon>
    </lineage>
</organism>